<evidence type="ECO:0000256" key="3">
    <source>
        <dbReference type="NCBIfam" id="TIGR00112"/>
    </source>
</evidence>
<dbReference type="SUPFAM" id="SSF48179">
    <property type="entry name" value="6-phosphogluconate dehydrogenase C-terminal domain-like"/>
    <property type="match status" value="1"/>
</dbReference>
<evidence type="ECO:0000313" key="6">
    <source>
        <dbReference type="EMBL" id="MEQ2465659.1"/>
    </source>
</evidence>
<comment type="similarity">
    <text evidence="1 2">Belongs to the pyrroline-5-carboxylate reductase family.</text>
</comment>
<keyword evidence="2 6" id="KW-0560">Oxidoreductase</keyword>
<dbReference type="PANTHER" id="PTHR11645:SF49">
    <property type="entry name" value="PYRROLINE-5-CARBOXYLATE REDUCTASE 1"/>
    <property type="match status" value="1"/>
</dbReference>
<dbReference type="InterPro" id="IPR000304">
    <property type="entry name" value="Pyrroline-COOH_reductase"/>
</dbReference>
<evidence type="ECO:0000313" key="7">
    <source>
        <dbReference type="Proteomes" id="UP001465426"/>
    </source>
</evidence>
<dbReference type="RefSeq" id="WP_349204593.1">
    <property type="nucleotide sequence ID" value="NZ_JBBMFN010000014.1"/>
</dbReference>
<evidence type="ECO:0000256" key="2">
    <source>
        <dbReference type="HAMAP-Rule" id="MF_01925"/>
    </source>
</evidence>
<keyword evidence="7" id="KW-1185">Reference proteome</keyword>
<dbReference type="Pfam" id="PF14748">
    <property type="entry name" value="P5CR_dimer"/>
    <property type="match status" value="1"/>
</dbReference>
<dbReference type="Gene3D" id="1.10.3730.10">
    <property type="entry name" value="ProC C-terminal domain-like"/>
    <property type="match status" value="1"/>
</dbReference>
<keyword evidence="2" id="KW-0028">Amino-acid biosynthesis</keyword>
<dbReference type="PANTHER" id="PTHR11645">
    <property type="entry name" value="PYRROLINE-5-CARBOXYLATE REDUCTASE"/>
    <property type="match status" value="1"/>
</dbReference>
<dbReference type="InterPro" id="IPR008927">
    <property type="entry name" value="6-PGluconate_DH-like_C_sf"/>
</dbReference>
<dbReference type="InterPro" id="IPR029036">
    <property type="entry name" value="P5CR_dimer"/>
</dbReference>
<comment type="pathway">
    <text evidence="2">Amino-acid biosynthesis; L-proline biosynthesis; L-proline from L-glutamate 5-semialdehyde: step 1/1.</text>
</comment>
<evidence type="ECO:0000256" key="1">
    <source>
        <dbReference type="ARBA" id="ARBA00005525"/>
    </source>
</evidence>
<dbReference type="GO" id="GO:0004735">
    <property type="term" value="F:pyrroline-5-carboxylate reductase activity"/>
    <property type="evidence" value="ECO:0007669"/>
    <property type="project" value="UniProtKB-EC"/>
</dbReference>
<comment type="function">
    <text evidence="2">Catalyzes the reduction of 1-pyrroline-5-carboxylate (PCA) to L-proline.</text>
</comment>
<proteinExistence type="inferred from homology"/>
<comment type="catalytic activity">
    <reaction evidence="2">
        <text>L-proline + NAD(+) = (S)-1-pyrroline-5-carboxylate + NADH + 2 H(+)</text>
        <dbReference type="Rhea" id="RHEA:14105"/>
        <dbReference type="ChEBI" id="CHEBI:15378"/>
        <dbReference type="ChEBI" id="CHEBI:17388"/>
        <dbReference type="ChEBI" id="CHEBI:57540"/>
        <dbReference type="ChEBI" id="CHEBI:57945"/>
        <dbReference type="ChEBI" id="CHEBI:60039"/>
        <dbReference type="EC" id="1.5.1.2"/>
    </reaction>
</comment>
<accession>A0ABV1EX28</accession>
<dbReference type="HAMAP" id="MF_01925">
    <property type="entry name" value="P5C_reductase"/>
    <property type="match status" value="1"/>
</dbReference>
<feature type="domain" description="Pyrroline-5-carboxylate reductase dimerisation" evidence="5">
    <location>
        <begin position="165"/>
        <end position="268"/>
    </location>
</feature>
<comment type="subcellular location">
    <subcellularLocation>
        <location evidence="2">Cytoplasm</location>
    </subcellularLocation>
</comment>
<keyword evidence="2" id="KW-0963">Cytoplasm</keyword>
<feature type="domain" description="Pyrroline-5-carboxylate reductase catalytic N-terminal" evidence="4">
    <location>
        <begin position="6"/>
        <end position="102"/>
    </location>
</feature>
<keyword evidence="2" id="KW-0641">Proline biosynthesis</keyword>
<dbReference type="EMBL" id="JBBMFN010000014">
    <property type="protein sequence ID" value="MEQ2465659.1"/>
    <property type="molecule type" value="Genomic_DNA"/>
</dbReference>
<reference evidence="6 7" key="1">
    <citation type="submission" date="2024-03" db="EMBL/GenBank/DDBJ databases">
        <title>Human intestinal bacterial collection.</title>
        <authorList>
            <person name="Pauvert C."/>
            <person name="Hitch T.C.A."/>
            <person name="Clavel T."/>
        </authorList>
    </citation>
    <scope>NUCLEOTIDE SEQUENCE [LARGE SCALE GENOMIC DNA]</scope>
    <source>
        <strain evidence="6 7">CLA-SR-H024</strain>
    </source>
</reference>
<comment type="caution">
    <text evidence="6">The sequence shown here is derived from an EMBL/GenBank/DDBJ whole genome shotgun (WGS) entry which is preliminary data.</text>
</comment>
<dbReference type="NCBIfam" id="TIGR00112">
    <property type="entry name" value="proC"/>
    <property type="match status" value="1"/>
</dbReference>
<organism evidence="6 7">
    <name type="scientific">Niallia hominis</name>
    <dbReference type="NCBI Taxonomy" id="3133173"/>
    <lineage>
        <taxon>Bacteria</taxon>
        <taxon>Bacillati</taxon>
        <taxon>Bacillota</taxon>
        <taxon>Bacilli</taxon>
        <taxon>Bacillales</taxon>
        <taxon>Bacillaceae</taxon>
        <taxon>Niallia</taxon>
    </lineage>
</organism>
<gene>
    <name evidence="2 6" type="primary">proC</name>
    <name evidence="6" type="ORF">WMO63_08260</name>
</gene>
<dbReference type="EC" id="1.5.1.2" evidence="2 3"/>
<sequence length="280" mass="30402">MLKGKTVAFIGAGSMAEAMIAGAIQAEKLPSNQIIVTNNSNNDRLQELANKYEVRTLQKELLPYKEIDLFILAMKPKGAREAFRSLKDKLNLNQVVISVLAGITTTFMEDHLQEGQQVIRVMPNTSSMVQQSATALTSGQHTKPENIEAVKELLQCLGKVFVIEEEQMDLFTGIAGSGPAYFYYLMEHMESVGLQYGMPKELIREIVSQTVYGAAKMVMEKGTSPTILKENVTSPNGTTASGLKALADYNGGEAISQAIKHAASRSKQISAELGGAKLNS</sequence>
<protein>
    <recommendedName>
        <fullName evidence="2 3">Pyrroline-5-carboxylate reductase</fullName>
        <shortName evidence="2">P5C reductase</shortName>
        <shortName evidence="2">P5CR</shortName>
        <ecNumber evidence="2 3">1.5.1.2</ecNumber>
    </recommendedName>
    <alternativeName>
        <fullName evidence="2">PCA reductase</fullName>
    </alternativeName>
</protein>
<dbReference type="InterPro" id="IPR036291">
    <property type="entry name" value="NAD(P)-bd_dom_sf"/>
</dbReference>
<dbReference type="Gene3D" id="3.40.50.720">
    <property type="entry name" value="NAD(P)-binding Rossmann-like Domain"/>
    <property type="match status" value="1"/>
</dbReference>
<comment type="catalytic activity">
    <reaction evidence="2">
        <text>L-proline + NADP(+) = (S)-1-pyrroline-5-carboxylate + NADPH + 2 H(+)</text>
        <dbReference type="Rhea" id="RHEA:14109"/>
        <dbReference type="ChEBI" id="CHEBI:15378"/>
        <dbReference type="ChEBI" id="CHEBI:17388"/>
        <dbReference type="ChEBI" id="CHEBI:57783"/>
        <dbReference type="ChEBI" id="CHEBI:58349"/>
        <dbReference type="ChEBI" id="CHEBI:60039"/>
        <dbReference type="EC" id="1.5.1.2"/>
    </reaction>
</comment>
<name>A0ABV1EX28_9BACI</name>
<dbReference type="Pfam" id="PF03807">
    <property type="entry name" value="F420_oxidored"/>
    <property type="match status" value="1"/>
</dbReference>
<dbReference type="SUPFAM" id="SSF51735">
    <property type="entry name" value="NAD(P)-binding Rossmann-fold domains"/>
    <property type="match status" value="1"/>
</dbReference>
<dbReference type="PIRSF" id="PIRSF000193">
    <property type="entry name" value="Pyrrol-5-carb_rd"/>
    <property type="match status" value="1"/>
</dbReference>
<dbReference type="Proteomes" id="UP001465426">
    <property type="component" value="Unassembled WGS sequence"/>
</dbReference>
<keyword evidence="2" id="KW-0521">NADP</keyword>
<dbReference type="InterPro" id="IPR028939">
    <property type="entry name" value="P5C_Rdtase_cat_N"/>
</dbReference>
<evidence type="ECO:0000259" key="4">
    <source>
        <dbReference type="Pfam" id="PF03807"/>
    </source>
</evidence>
<evidence type="ECO:0000259" key="5">
    <source>
        <dbReference type="Pfam" id="PF14748"/>
    </source>
</evidence>